<dbReference type="SUPFAM" id="SSF56399">
    <property type="entry name" value="ADP-ribosylation"/>
    <property type="match status" value="1"/>
</dbReference>
<dbReference type="InterPro" id="IPR011989">
    <property type="entry name" value="ARM-like"/>
</dbReference>
<keyword evidence="12" id="KW-0391">Immunity</keyword>
<evidence type="ECO:0000259" key="21">
    <source>
        <dbReference type="PROSITE" id="PS51214"/>
    </source>
</evidence>
<keyword evidence="14" id="KW-0520">NAD</keyword>
<accession>A0A8D0XVG3</accession>
<feature type="domain" description="PARP catalytic" evidence="19">
    <location>
        <begin position="589"/>
        <end position="796"/>
    </location>
</feature>
<comment type="similarity">
    <text evidence="3">Belongs to the importin alpha family.</text>
</comment>
<evidence type="ECO:0000256" key="9">
    <source>
        <dbReference type="ARBA" id="ARBA00022695"/>
    </source>
</evidence>
<dbReference type="GO" id="GO:0003950">
    <property type="term" value="F:NAD+ poly-ADP-ribosyltransferase activity"/>
    <property type="evidence" value="ECO:0007669"/>
    <property type="project" value="InterPro"/>
</dbReference>
<dbReference type="GO" id="GO:0060334">
    <property type="term" value="P:regulation of type II interferon-mediated signaling pathway"/>
    <property type="evidence" value="ECO:0007669"/>
    <property type="project" value="UniProtKB-ARBA"/>
</dbReference>
<evidence type="ECO:0000256" key="10">
    <source>
        <dbReference type="ARBA" id="ARBA00022737"/>
    </source>
</evidence>
<dbReference type="Gene3D" id="3.40.220.10">
    <property type="entry name" value="Leucine Aminopeptidase, subunit E, domain 1"/>
    <property type="match status" value="2"/>
</dbReference>
<feature type="repeat" description="ARM" evidence="17">
    <location>
        <begin position="904"/>
        <end position="932"/>
    </location>
</feature>
<evidence type="ECO:0000256" key="3">
    <source>
        <dbReference type="ARBA" id="ARBA00010394"/>
    </source>
</evidence>
<dbReference type="PROSITE" id="PS51214">
    <property type="entry name" value="IBB"/>
    <property type="match status" value="1"/>
</dbReference>
<dbReference type="GO" id="GO:0005737">
    <property type="term" value="C:cytoplasm"/>
    <property type="evidence" value="ECO:0007669"/>
    <property type="project" value="UniProtKB-SubCell"/>
</dbReference>
<dbReference type="InterPro" id="IPR012317">
    <property type="entry name" value="Poly(ADP-ribose)pol_cat_dom"/>
</dbReference>
<evidence type="ECO:0000256" key="8">
    <source>
        <dbReference type="ARBA" id="ARBA00022679"/>
    </source>
</evidence>
<evidence type="ECO:0000256" key="16">
    <source>
        <dbReference type="ARBA" id="ARBA00024347"/>
    </source>
</evidence>
<dbReference type="Pfam" id="PF01661">
    <property type="entry name" value="Macro"/>
    <property type="match status" value="2"/>
</dbReference>
<dbReference type="FunFam" id="3.40.220.10:FF:000010">
    <property type="entry name" value="Poly [ADP-ribose] polymerase"/>
    <property type="match status" value="1"/>
</dbReference>
<dbReference type="PROSITE" id="PS51154">
    <property type="entry name" value="MACRO"/>
    <property type="match status" value="2"/>
</dbReference>
<dbReference type="InterPro" id="IPR000225">
    <property type="entry name" value="Armadillo"/>
</dbReference>
<sequence>MDFLKGVGAAAYKEKSETDILQENYSQQITLHHNDLKILKSNENQLWEILQNKFDCIFTLVSPAQEGNNESLQVFRKMLTPRLELSVWKADLTRHAVDAVVNAANEDLTHGGGLAQALVKAGGVEIQEESRKWISEFSKVPTGEIAVTGAGKLPCKCIIHAVGPRWRLMDRQKCVSKLQKAIMSILTYVNSKNGVIKTVAIPALSSGIFQFPLDLCTQVIVETIKSYYQRMQPGSNLREIHLVSNEDPTVAAFKAASDVILGKNELGLRVTQEASTIVLNNMTLQIVQGLIELQDTDVIVNSVNPRDGLRAGTVSQSILQAAGIELEQEFSQNMTKTPQDSPLVLVTKGFKLSCKYVYHVLWHLEYSTRKLILKNAVKKCLEKCLERNLTSISFPALGTGILGMEKDVVAEIMLNEVLQFATCHFQQLTVKFVIFPNEVETYKAFSAKMEKRLNSYTGVPQETREKRENKLKVTPPVISLMGSTQEKVDEAQTWIQRILILQDSHIIEDKHILYLGKKEHDDLSQLQKTFRVSISETVSLEKAKLEIKGARADLIDAVINIEHMLCEVQQEMARKKEQVLWSLSGQQTHQQPENQNQMKESTFLKCLKLSTPEIQDQKKQFEDCGFRVIKVEKVDNVLLTATFQRRKKIMEERTHRKPVSHRLFQQVPYQFCKMVCRVGFQRMYSMPCDPKYGAGIYFTKNLRNIARQVKKASATDKLIYVFEAEVLTGSFCQEIMTTPGKENFRLKSYKNKSLNPDEMRRRREEEGLQLRKQKREEQLFKRRNVATAEEETEEEVMSDGGFHEAQINNMEMAPGGVITSDMIEMIFSNSPEQQLSATQKFRKLLSKEPNPPIDEVISTPGVVARFVEFLKRKENCTLQFESAWVLTNIASGNSLQTRIVIQAGAVPIFIELLSSEFEDVQEQAVWALGNIAGDSTMCRDYVLDCNILPPLLQLFSKQNRLTMTRNAVWALSNLCRGKSPPPEFAKVSPCLNVLSWLLFVSDTDVLADACWALSYLSDGPNDKIQAVIDAGVCRRLVELLMHNDYKVVSPALRAVGNIVTGDDIQTQVILNCSALQSLLHLLSSPKESIKKEACWTISNITAGNRAQIQTVIDANIFPALISILQTAEFRTRKEAAWAITNATSGGSAEQIKYLVELGCIKPLCDLLTVMDSKIVQVALNGLENILRLGEQEAKRNGTGINPYCALIEEAYGLDKIEFLQSHENQEIYQKAFDLIEHYFGTEDEDSSIAPQVDLSQQQYIFQQCEAPMEGFQL</sequence>
<evidence type="ECO:0000256" key="4">
    <source>
        <dbReference type="ARBA" id="ARBA00022448"/>
    </source>
</evidence>
<keyword evidence="7" id="KW-0328">Glycosyltransferase</keyword>
<dbReference type="PROSITE" id="PS50176">
    <property type="entry name" value="ARM_REPEAT"/>
    <property type="match status" value="4"/>
</dbReference>
<evidence type="ECO:0000256" key="14">
    <source>
        <dbReference type="ARBA" id="ARBA00023027"/>
    </source>
</evidence>
<dbReference type="InterPro" id="IPR016024">
    <property type="entry name" value="ARM-type_fold"/>
</dbReference>
<dbReference type="CDD" id="cd02903">
    <property type="entry name" value="Macro_BAL-like"/>
    <property type="match status" value="1"/>
</dbReference>
<feature type="domain" description="IBB" evidence="21">
    <location>
        <begin position="729"/>
        <end position="792"/>
    </location>
</feature>
<keyword evidence="15" id="KW-0539">Nucleus</keyword>
<keyword evidence="4 18" id="KW-0813">Transport</keyword>
<dbReference type="GO" id="GO:0005634">
    <property type="term" value="C:nucleus"/>
    <property type="evidence" value="ECO:0007669"/>
    <property type="project" value="UniProtKB-SubCell"/>
</dbReference>
<dbReference type="SMART" id="SM00506">
    <property type="entry name" value="A1pp"/>
    <property type="match status" value="2"/>
</dbReference>
<dbReference type="GO" id="GO:0006606">
    <property type="term" value="P:protein import into nucleus"/>
    <property type="evidence" value="ECO:0007669"/>
    <property type="project" value="InterPro"/>
</dbReference>
<dbReference type="PANTHER" id="PTHR23316">
    <property type="entry name" value="IMPORTIN ALPHA"/>
    <property type="match status" value="1"/>
</dbReference>
<dbReference type="Gene3D" id="3.90.228.10">
    <property type="match status" value="1"/>
</dbReference>
<name>A0A8D0XVG3_PIG</name>
<dbReference type="GO" id="GO:0016779">
    <property type="term" value="F:nucleotidyltransferase activity"/>
    <property type="evidence" value="ECO:0007669"/>
    <property type="project" value="UniProtKB-KW"/>
</dbReference>
<keyword evidence="13" id="KW-0653">Protein transport</keyword>
<comment type="subcellular location">
    <subcellularLocation>
        <location evidence="2">Cytoplasm</location>
    </subcellularLocation>
    <subcellularLocation>
        <location evidence="1">Nucleus</location>
    </subcellularLocation>
</comment>
<keyword evidence="11" id="KW-0013">ADP-ribosylation</keyword>
<evidence type="ECO:0000256" key="6">
    <source>
        <dbReference type="ARBA" id="ARBA00022588"/>
    </source>
</evidence>
<keyword evidence="5" id="KW-0963">Cytoplasm</keyword>
<dbReference type="InterPro" id="IPR032413">
    <property type="entry name" value="Arm_3"/>
</dbReference>
<dbReference type="PROSITE" id="PS51059">
    <property type="entry name" value="PARP_CATALYTIC"/>
    <property type="match status" value="1"/>
</dbReference>
<dbReference type="GO" id="GO:0045087">
    <property type="term" value="P:innate immune response"/>
    <property type="evidence" value="ECO:0007669"/>
    <property type="project" value="UniProtKB-KW"/>
</dbReference>
<keyword evidence="6" id="KW-0399">Innate immunity</keyword>
<dbReference type="CDD" id="cd02907">
    <property type="entry name" value="Macro_Af1521_BAL-like"/>
    <property type="match status" value="1"/>
</dbReference>
<evidence type="ECO:0000256" key="12">
    <source>
        <dbReference type="ARBA" id="ARBA00022859"/>
    </source>
</evidence>
<dbReference type="InterPro" id="IPR002589">
    <property type="entry name" value="Macro_dom"/>
</dbReference>
<evidence type="ECO:0000256" key="1">
    <source>
        <dbReference type="ARBA" id="ARBA00004123"/>
    </source>
</evidence>
<dbReference type="InterPro" id="IPR002652">
    <property type="entry name" value="Importin-a_IBB"/>
</dbReference>
<proteinExistence type="inferred from homology"/>
<evidence type="ECO:0000313" key="23">
    <source>
        <dbReference type="Proteomes" id="UP000694570"/>
    </source>
</evidence>
<dbReference type="Proteomes" id="UP000694570">
    <property type="component" value="Unplaced"/>
</dbReference>
<keyword evidence="8" id="KW-0808">Transferase</keyword>
<dbReference type="Pfam" id="PF16186">
    <property type="entry name" value="Arm_3"/>
    <property type="match status" value="1"/>
</dbReference>
<dbReference type="SMART" id="SM00185">
    <property type="entry name" value="ARM"/>
    <property type="match status" value="8"/>
</dbReference>
<dbReference type="SUPFAM" id="SSF52949">
    <property type="entry name" value="Macro domain-like"/>
    <property type="match status" value="2"/>
</dbReference>
<evidence type="ECO:0000259" key="19">
    <source>
        <dbReference type="PROSITE" id="PS51059"/>
    </source>
</evidence>
<dbReference type="InterPro" id="IPR036975">
    <property type="entry name" value="Importin-a_IBB_sf"/>
</dbReference>
<evidence type="ECO:0000256" key="2">
    <source>
        <dbReference type="ARBA" id="ARBA00004496"/>
    </source>
</evidence>
<dbReference type="Ensembl" id="ENSSSCT00030090933.1">
    <property type="protein sequence ID" value="ENSSSCP00030041854.1"/>
    <property type="gene ID" value="ENSSSCG00030064793.1"/>
</dbReference>
<evidence type="ECO:0000256" key="5">
    <source>
        <dbReference type="ARBA" id="ARBA00022490"/>
    </source>
</evidence>
<dbReference type="Gene3D" id="1.25.10.10">
    <property type="entry name" value="Leucine-rich Repeat Variant"/>
    <property type="match status" value="1"/>
</dbReference>
<dbReference type="InterPro" id="IPR043472">
    <property type="entry name" value="Macro_dom-like"/>
</dbReference>
<dbReference type="GO" id="GO:0001961">
    <property type="term" value="P:positive regulation of cytokine-mediated signaling pathway"/>
    <property type="evidence" value="ECO:0007669"/>
    <property type="project" value="UniProtKB-ARBA"/>
</dbReference>
<dbReference type="Pfam" id="PF01749">
    <property type="entry name" value="IBB"/>
    <property type="match status" value="1"/>
</dbReference>
<keyword evidence="9" id="KW-0548">Nucleotidyltransferase</keyword>
<dbReference type="Pfam" id="PF00514">
    <property type="entry name" value="Arm"/>
    <property type="match status" value="8"/>
</dbReference>
<feature type="repeat" description="ARM" evidence="17">
    <location>
        <begin position="946"/>
        <end position="974"/>
    </location>
</feature>
<keyword evidence="10" id="KW-0677">Repeat</keyword>
<feature type="domain" description="Macro" evidence="20">
    <location>
        <begin position="72"/>
        <end position="261"/>
    </location>
</feature>
<dbReference type="AlphaFoldDB" id="A0A8D0XVG3"/>
<dbReference type="FunFam" id="1.25.10.10:FF:000013">
    <property type="entry name" value="Importin subunit alpha"/>
    <property type="match status" value="1"/>
</dbReference>
<dbReference type="GO" id="GO:0061608">
    <property type="term" value="F:nuclear import signal receptor activity"/>
    <property type="evidence" value="ECO:0007669"/>
    <property type="project" value="InterPro"/>
</dbReference>
<dbReference type="Pfam" id="PF23254">
    <property type="entry name" value="KH_PARP14_8"/>
    <property type="match status" value="1"/>
</dbReference>
<evidence type="ECO:0000256" key="7">
    <source>
        <dbReference type="ARBA" id="ARBA00022676"/>
    </source>
</evidence>
<dbReference type="InterPro" id="IPR057049">
    <property type="entry name" value="PARP14_KH_8"/>
</dbReference>
<evidence type="ECO:0000259" key="20">
    <source>
        <dbReference type="PROSITE" id="PS51154"/>
    </source>
</evidence>
<feature type="domain" description="Macro" evidence="20">
    <location>
        <begin position="271"/>
        <end position="453"/>
    </location>
</feature>
<evidence type="ECO:0000256" key="18">
    <source>
        <dbReference type="PROSITE-ProRule" id="PRU00561"/>
    </source>
</evidence>
<reference evidence="22" key="1">
    <citation type="submission" date="2025-08" db="UniProtKB">
        <authorList>
            <consortium name="Ensembl"/>
        </authorList>
    </citation>
    <scope>IDENTIFICATION</scope>
</reference>
<feature type="repeat" description="ARM" evidence="17">
    <location>
        <begin position="861"/>
        <end position="904"/>
    </location>
</feature>
<evidence type="ECO:0000256" key="17">
    <source>
        <dbReference type="PROSITE-ProRule" id="PRU00259"/>
    </source>
</evidence>
<evidence type="ECO:0000256" key="11">
    <source>
        <dbReference type="ARBA" id="ARBA00022765"/>
    </source>
</evidence>
<comment type="similarity">
    <text evidence="16">Belongs to the ARTD/PARP family.</text>
</comment>
<evidence type="ECO:0000256" key="13">
    <source>
        <dbReference type="ARBA" id="ARBA00022927"/>
    </source>
</evidence>
<feature type="repeat" description="ARM" evidence="17">
    <location>
        <begin position="1073"/>
        <end position="1104"/>
    </location>
</feature>
<evidence type="ECO:0000256" key="15">
    <source>
        <dbReference type="ARBA" id="ARBA00023242"/>
    </source>
</evidence>
<organism evidence="22 23">
    <name type="scientific">Sus scrofa</name>
    <name type="common">Pig</name>
    <dbReference type="NCBI Taxonomy" id="9823"/>
    <lineage>
        <taxon>Eukaryota</taxon>
        <taxon>Metazoa</taxon>
        <taxon>Chordata</taxon>
        <taxon>Craniata</taxon>
        <taxon>Vertebrata</taxon>
        <taxon>Euteleostomi</taxon>
        <taxon>Mammalia</taxon>
        <taxon>Eutheria</taxon>
        <taxon>Laurasiatheria</taxon>
        <taxon>Artiodactyla</taxon>
        <taxon>Suina</taxon>
        <taxon>Suidae</taxon>
        <taxon>Sus</taxon>
    </lineage>
</organism>
<dbReference type="Gene3D" id="1.20.5.690">
    <property type="entry name" value="Importin-alpha, importin-beta-binding domain"/>
    <property type="match status" value="1"/>
</dbReference>
<dbReference type="SUPFAM" id="SSF48371">
    <property type="entry name" value="ARM repeat"/>
    <property type="match status" value="1"/>
</dbReference>
<dbReference type="FunFam" id="1.20.5.690:FF:000001">
    <property type="entry name" value="Importin subunit alpha"/>
    <property type="match status" value="1"/>
</dbReference>
<protein>
    <submittedName>
        <fullName evidence="22">Karyopherin subunit alpha 1</fullName>
    </submittedName>
</protein>
<evidence type="ECO:0000313" key="22">
    <source>
        <dbReference type="Ensembl" id="ENSSSCP00030041854.1"/>
    </source>
</evidence>